<reference evidence="1" key="1">
    <citation type="submission" date="2018-01" db="EMBL/GenBank/DDBJ databases">
        <authorList>
            <person name="Krukenberg V."/>
        </authorList>
    </citation>
    <scope>NUCLEOTIDE SEQUENCE</scope>
    <source>
        <strain evidence="1">E20ANME2</strain>
    </source>
</reference>
<organism evidence="1 2">
    <name type="scientific">Candidatus Methanogaster sp</name>
    <dbReference type="NCBI Taxonomy" id="3386292"/>
    <lineage>
        <taxon>Archaea</taxon>
        <taxon>Methanobacteriati</taxon>
        <taxon>Methanobacteriota</taxon>
        <taxon>Stenosarchaea group</taxon>
        <taxon>Methanomicrobia</taxon>
        <taxon>Methanosarcinales</taxon>
        <taxon>ANME-2 cluster</taxon>
        <taxon>Candidatus Methanogasteraceae</taxon>
        <taxon>Candidatus Methanogaster</taxon>
    </lineage>
</organism>
<evidence type="ECO:0000313" key="2">
    <source>
        <dbReference type="Proteomes" id="UP000248329"/>
    </source>
</evidence>
<gene>
    <name evidence="1" type="ORF">C4B59_12270</name>
</gene>
<comment type="caution">
    <text evidence="1">The sequence shown here is derived from an EMBL/GenBank/DDBJ whole genome shotgun (WGS) entry which is preliminary data.</text>
</comment>
<proteinExistence type="predicted"/>
<protein>
    <submittedName>
        <fullName evidence="1">Uncharacterized protein</fullName>
    </submittedName>
</protein>
<dbReference type="Proteomes" id="UP000248329">
    <property type="component" value="Unassembled WGS sequence"/>
</dbReference>
<dbReference type="EMBL" id="PQXF01000029">
    <property type="protein sequence ID" value="PXF59055.1"/>
    <property type="molecule type" value="Genomic_DNA"/>
</dbReference>
<sequence length="146" mass="16000">MSKLIATKKRIAVLAAAIILVSSLTAYALLATSHTTYKTKDDFCTKCHAGVAANVSAGIHNSANCICHGYLTNSTYDNGTYDINRKHNLTKDIYCTNCHSDSNETGDIPIRISPPYISGRNQTAHYLIKDNKTAIYDHARDYLSKG</sequence>
<name>A0AC61L0J4_9EURY</name>
<evidence type="ECO:0000313" key="1">
    <source>
        <dbReference type="EMBL" id="PXF59055.1"/>
    </source>
</evidence>
<accession>A0AC61L0J4</accession>